<evidence type="ECO:0000313" key="4">
    <source>
        <dbReference type="Proteomes" id="UP000002051"/>
    </source>
</evidence>
<reference evidence="2 4" key="2">
    <citation type="journal article" date="2014" name="BMC Genomics">
        <title>An improved genome release (version Mt4.0) for the model legume Medicago truncatula.</title>
        <authorList>
            <person name="Tang H."/>
            <person name="Krishnakumar V."/>
            <person name="Bidwell S."/>
            <person name="Rosen B."/>
            <person name="Chan A."/>
            <person name="Zhou S."/>
            <person name="Gentzbittel L."/>
            <person name="Childs K.L."/>
            <person name="Yandell M."/>
            <person name="Gundlach H."/>
            <person name="Mayer K.F."/>
            <person name="Schwartz D.C."/>
            <person name="Town C.D."/>
        </authorList>
    </citation>
    <scope>GENOME REANNOTATION</scope>
    <source>
        <strain evidence="2">A17</strain>
        <strain evidence="3 4">cv. Jemalong A17</strain>
    </source>
</reference>
<feature type="transmembrane region" description="Helical" evidence="1">
    <location>
        <begin position="16"/>
        <end position="34"/>
    </location>
</feature>
<keyword evidence="1" id="KW-1133">Transmembrane helix</keyword>
<keyword evidence="4" id="KW-1185">Reference proteome</keyword>
<organism evidence="2 4">
    <name type="scientific">Medicago truncatula</name>
    <name type="common">Barrel medic</name>
    <name type="synonym">Medicago tribuloides</name>
    <dbReference type="NCBI Taxonomy" id="3880"/>
    <lineage>
        <taxon>Eukaryota</taxon>
        <taxon>Viridiplantae</taxon>
        <taxon>Streptophyta</taxon>
        <taxon>Embryophyta</taxon>
        <taxon>Tracheophyta</taxon>
        <taxon>Spermatophyta</taxon>
        <taxon>Magnoliopsida</taxon>
        <taxon>eudicotyledons</taxon>
        <taxon>Gunneridae</taxon>
        <taxon>Pentapetalae</taxon>
        <taxon>rosids</taxon>
        <taxon>fabids</taxon>
        <taxon>Fabales</taxon>
        <taxon>Fabaceae</taxon>
        <taxon>Papilionoideae</taxon>
        <taxon>50 kb inversion clade</taxon>
        <taxon>NPAAA clade</taxon>
        <taxon>Hologalegina</taxon>
        <taxon>IRL clade</taxon>
        <taxon>Trifolieae</taxon>
        <taxon>Medicago</taxon>
    </lineage>
</organism>
<keyword evidence="1 2" id="KW-0812">Transmembrane</keyword>
<accession>G7ZUQ5</accession>
<proteinExistence type="predicted"/>
<dbReference type="HOGENOM" id="CLU_2945266_0_0_1"/>
<reference evidence="3" key="3">
    <citation type="submission" date="2015-06" db="UniProtKB">
        <authorList>
            <consortium name="EnsemblPlants"/>
        </authorList>
    </citation>
    <scope>IDENTIFICATION</scope>
    <source>
        <strain evidence="3">cv. Jemalong A17</strain>
    </source>
</reference>
<dbReference type="Proteomes" id="UP000002051">
    <property type="component" value="Unassembled WGS sequence"/>
</dbReference>
<gene>
    <name evidence="2" type="ORF">MTR_0044s0190</name>
</gene>
<protein>
    <submittedName>
        <fullName evidence="2">Transmembrane protein, putative</fullName>
    </submittedName>
</protein>
<evidence type="ECO:0000256" key="1">
    <source>
        <dbReference type="SAM" id="Phobius"/>
    </source>
</evidence>
<keyword evidence="1" id="KW-0472">Membrane</keyword>
<evidence type="ECO:0000313" key="2">
    <source>
        <dbReference type="EMBL" id="KEH17102.1"/>
    </source>
</evidence>
<dbReference type="AlphaFoldDB" id="G7ZUQ5"/>
<reference evidence="2 4" key="1">
    <citation type="journal article" date="2011" name="Nature">
        <title>The Medicago genome provides insight into the evolution of rhizobial symbioses.</title>
        <authorList>
            <person name="Young N.D."/>
            <person name="Debelle F."/>
            <person name="Oldroyd G.E."/>
            <person name="Geurts R."/>
            <person name="Cannon S.B."/>
            <person name="Udvardi M.K."/>
            <person name="Benedito V.A."/>
            <person name="Mayer K.F."/>
            <person name="Gouzy J."/>
            <person name="Schoof H."/>
            <person name="Van de Peer Y."/>
            <person name="Proost S."/>
            <person name="Cook D.R."/>
            <person name="Meyers B.C."/>
            <person name="Spannagl M."/>
            <person name="Cheung F."/>
            <person name="De Mita S."/>
            <person name="Krishnakumar V."/>
            <person name="Gundlach H."/>
            <person name="Zhou S."/>
            <person name="Mudge J."/>
            <person name="Bharti A.K."/>
            <person name="Murray J.D."/>
            <person name="Naoumkina M.A."/>
            <person name="Rosen B."/>
            <person name="Silverstein K.A."/>
            <person name="Tang H."/>
            <person name="Rombauts S."/>
            <person name="Zhao P.X."/>
            <person name="Zhou P."/>
            <person name="Barbe V."/>
            <person name="Bardou P."/>
            <person name="Bechner M."/>
            <person name="Bellec A."/>
            <person name="Berger A."/>
            <person name="Berges H."/>
            <person name="Bidwell S."/>
            <person name="Bisseling T."/>
            <person name="Choisne N."/>
            <person name="Couloux A."/>
            <person name="Denny R."/>
            <person name="Deshpande S."/>
            <person name="Dai X."/>
            <person name="Doyle J.J."/>
            <person name="Dudez A.M."/>
            <person name="Farmer A.D."/>
            <person name="Fouteau S."/>
            <person name="Franken C."/>
            <person name="Gibelin C."/>
            <person name="Gish J."/>
            <person name="Goldstein S."/>
            <person name="Gonzalez A.J."/>
            <person name="Green P.J."/>
            <person name="Hallab A."/>
            <person name="Hartog M."/>
            <person name="Hua A."/>
            <person name="Humphray S.J."/>
            <person name="Jeong D.H."/>
            <person name="Jing Y."/>
            <person name="Jocker A."/>
            <person name="Kenton S.M."/>
            <person name="Kim D.J."/>
            <person name="Klee K."/>
            <person name="Lai H."/>
            <person name="Lang C."/>
            <person name="Lin S."/>
            <person name="Macmil S.L."/>
            <person name="Magdelenat G."/>
            <person name="Matthews L."/>
            <person name="McCorrison J."/>
            <person name="Monaghan E.L."/>
            <person name="Mun J.H."/>
            <person name="Najar F.Z."/>
            <person name="Nicholson C."/>
            <person name="Noirot C."/>
            <person name="O'Bleness M."/>
            <person name="Paule C.R."/>
            <person name="Poulain J."/>
            <person name="Prion F."/>
            <person name="Qin B."/>
            <person name="Qu C."/>
            <person name="Retzel E.F."/>
            <person name="Riddle C."/>
            <person name="Sallet E."/>
            <person name="Samain S."/>
            <person name="Samson N."/>
            <person name="Sanders I."/>
            <person name="Saurat O."/>
            <person name="Scarpelli C."/>
            <person name="Schiex T."/>
            <person name="Segurens B."/>
            <person name="Severin A.J."/>
            <person name="Sherrier D.J."/>
            <person name="Shi R."/>
            <person name="Sims S."/>
            <person name="Singer S.R."/>
            <person name="Sinharoy S."/>
            <person name="Sterck L."/>
            <person name="Viollet A."/>
            <person name="Wang B.B."/>
            <person name="Wang K."/>
            <person name="Wang M."/>
            <person name="Wang X."/>
            <person name="Warfsmann J."/>
            <person name="Weissenbach J."/>
            <person name="White D.D."/>
            <person name="White J.D."/>
            <person name="Wiley G.B."/>
            <person name="Wincker P."/>
            <person name="Xing Y."/>
            <person name="Yang L."/>
            <person name="Yao Z."/>
            <person name="Ying F."/>
            <person name="Zhai J."/>
            <person name="Zhou L."/>
            <person name="Zuber A."/>
            <person name="Denarie J."/>
            <person name="Dixon R.A."/>
            <person name="May G.D."/>
            <person name="Schwartz D.C."/>
            <person name="Rogers J."/>
            <person name="Quetier F."/>
            <person name="Town C.D."/>
            <person name="Roe B.A."/>
        </authorList>
    </citation>
    <scope>NUCLEOTIDE SEQUENCE [LARGE SCALE GENOMIC DNA]</scope>
    <source>
        <strain evidence="2">A17</strain>
        <strain evidence="3 4">cv. Jemalong A17</strain>
    </source>
</reference>
<name>G7ZUQ5_MEDTR</name>
<feature type="transmembrane region" description="Helical" evidence="1">
    <location>
        <begin position="41"/>
        <end position="59"/>
    </location>
</feature>
<dbReference type="PaxDb" id="3880-AES82943"/>
<sequence length="60" mass="6997">MEDIHTWIYLVIEDPTNILGSIKAQFIIIIVILTRVGRDEFITTPWTTVLLIFLSLLHIF</sequence>
<evidence type="ECO:0000313" key="3">
    <source>
        <dbReference type="EnsemblPlants" id="KEH17102"/>
    </source>
</evidence>
<dbReference type="EMBL" id="KL402769">
    <property type="protein sequence ID" value="KEH17102.1"/>
    <property type="molecule type" value="Genomic_DNA"/>
</dbReference>
<dbReference type="EnsemblPlants" id="KEH17102">
    <property type="protein sequence ID" value="KEH17102"/>
    <property type="gene ID" value="MTR_0044s0190"/>
</dbReference>